<evidence type="ECO:0000313" key="2">
    <source>
        <dbReference type="EMBL" id="OWK66075.1"/>
    </source>
</evidence>
<dbReference type="Proteomes" id="UP000268239">
    <property type="component" value="Unassembled WGS sequence"/>
</dbReference>
<dbReference type="EMBL" id="NXDV01000016">
    <property type="protein sequence ID" value="PHQ01566.1"/>
    <property type="molecule type" value="Genomic_DNA"/>
</dbReference>
<evidence type="ECO:0000313" key="4">
    <source>
        <dbReference type="EMBL" id="QTK45539.1"/>
    </source>
</evidence>
<evidence type="ECO:0000313" key="1">
    <source>
        <dbReference type="EMBL" id="NDW42176.1"/>
    </source>
</evidence>
<dbReference type="AlphaFoldDB" id="A0A0J8THG1"/>
<evidence type="ECO:0000313" key="9">
    <source>
        <dbReference type="Proteomes" id="UP000470018"/>
    </source>
</evidence>
<geneLocation type="plasmid" evidence="4 10">
    <name>p1KSK6</name>
</geneLocation>
<reference evidence="2 6" key="1">
    <citation type="submission" date="2017-05" db="EMBL/GenBank/DDBJ databases">
        <title>Draft genome sequence of MDR A. baumannii AB360.</title>
        <authorList>
            <person name="Wareham D.W."/>
            <person name="Bean D.C."/>
        </authorList>
    </citation>
    <scope>NUCLEOTIDE SEQUENCE [LARGE SCALE GENOMIC DNA]</scope>
    <source>
        <strain evidence="2 6">AB360</strain>
    </source>
</reference>
<reference evidence="3 7" key="2">
    <citation type="submission" date="2017-09" db="EMBL/GenBank/DDBJ databases">
        <title>Draft genome of Acinetobacter baumannii strain I43, a mercury resistant bacteria.</title>
        <authorList>
            <person name="Siqueira K.A."/>
            <person name="Mello I.S."/>
            <person name="Mendes T.A."/>
            <person name="Soares M.A."/>
        </authorList>
    </citation>
    <scope>NUCLEOTIDE SEQUENCE [LARGE SCALE GENOMIC DNA]</scope>
    <source>
        <strain evidence="3 7">I43</strain>
    </source>
</reference>
<proteinExistence type="predicted"/>
<sequence>MMKKSMSKADFERIRAHDFVVLKGVNNKLIVGQVSFDKSCIFLSLTNNELSRLAMIPELILENLGSIVELMKKYKEVFFRLNDVIEKSNLPELNEYKNDSLFKIKALYALRELLDSAEVNEDVTTETLEIAVKKALDECVYIQDVQFTLSYYILNRPKQNTQMM</sequence>
<keyword evidence="4" id="KW-0614">Plasmid</keyword>
<evidence type="ECO:0000313" key="5">
    <source>
        <dbReference type="EMBL" id="RTQ76304.1"/>
    </source>
</evidence>
<dbReference type="EMBL" id="CP072271">
    <property type="protein sequence ID" value="QTK45539.1"/>
    <property type="molecule type" value="Genomic_DNA"/>
</dbReference>
<reference evidence="1 9" key="4">
    <citation type="submission" date="2020-02" db="EMBL/GenBank/DDBJ databases">
        <title>Whole genome shot-gun sequencing of clinical Carbapenem resistant A. baumannii.</title>
        <authorList>
            <person name="Veeraraghavan B."/>
            <person name="Mathur P."/>
            <person name="Vijayakumar S."/>
            <person name="Vasudevan K."/>
            <person name="Lincy M."/>
            <person name="Kirubananthan A."/>
        </authorList>
    </citation>
    <scope>NUCLEOTIDE SEQUENCE [LARGE SCALE GENOMIC DNA]</scope>
    <source>
        <strain evidence="1 9">SP816</strain>
    </source>
</reference>
<name>A0A0J8THG1_ACIBA</name>
<evidence type="ECO:0000313" key="10">
    <source>
        <dbReference type="Proteomes" id="UP000664966"/>
    </source>
</evidence>
<organism evidence="1 9">
    <name type="scientific">Acinetobacter baumannii</name>
    <dbReference type="NCBI Taxonomy" id="470"/>
    <lineage>
        <taxon>Bacteria</taxon>
        <taxon>Pseudomonadati</taxon>
        <taxon>Pseudomonadota</taxon>
        <taxon>Gammaproteobacteria</taxon>
        <taxon>Moraxellales</taxon>
        <taxon>Moraxellaceae</taxon>
        <taxon>Acinetobacter</taxon>
        <taxon>Acinetobacter calcoaceticus/baumannii complex</taxon>
    </lineage>
</organism>
<dbReference type="Proteomes" id="UP000664966">
    <property type="component" value="Plasmid p1KSK6"/>
</dbReference>
<dbReference type="RefSeq" id="WP_002015162.1">
    <property type="nucleotide sequence ID" value="NZ_AP014650.1"/>
</dbReference>
<reference evidence="5 8" key="3">
    <citation type="submission" date="2018-12" db="EMBL/GenBank/DDBJ databases">
        <title>Draft Genome Sequences Human Pathogenic Acinetobacter baumannii Strains.</title>
        <authorList>
            <person name="Madhi M."/>
            <person name="Ronco T."/>
            <person name="Olsen R.H."/>
            <person name="Hassani A."/>
        </authorList>
    </citation>
    <scope>NUCLEOTIDE SEQUENCE [LARGE SCALE GENOMIC DNA]</scope>
    <source>
        <strain evidence="5 8">AB3</strain>
    </source>
</reference>
<gene>
    <name evidence="2" type="ORF">CBE85_13835</name>
    <name evidence="3" type="ORF">CPI82_17110</name>
    <name evidence="5" type="ORF">EJ062_12540</name>
    <name evidence="1" type="ORF">G3N53_13955</name>
    <name evidence="4" type="ORF">J6E47_20390</name>
</gene>
<dbReference type="Proteomes" id="UP000197394">
    <property type="component" value="Unassembled WGS sequence"/>
</dbReference>
<protein>
    <submittedName>
        <fullName evidence="1">Uncharacterized protein</fullName>
    </submittedName>
</protein>
<dbReference type="EMBL" id="RXLU01000071">
    <property type="protein sequence ID" value="RTQ76304.1"/>
    <property type="molecule type" value="Genomic_DNA"/>
</dbReference>
<evidence type="ECO:0000313" key="6">
    <source>
        <dbReference type="Proteomes" id="UP000197394"/>
    </source>
</evidence>
<dbReference type="Proteomes" id="UP000470018">
    <property type="component" value="Unassembled WGS sequence"/>
</dbReference>
<evidence type="ECO:0000313" key="7">
    <source>
        <dbReference type="Proteomes" id="UP000223291"/>
    </source>
</evidence>
<dbReference type="EMBL" id="NGKM01000014">
    <property type="protein sequence ID" value="OWK66075.1"/>
    <property type="molecule type" value="Genomic_DNA"/>
</dbReference>
<evidence type="ECO:0000313" key="3">
    <source>
        <dbReference type="EMBL" id="PHQ01566.1"/>
    </source>
</evidence>
<dbReference type="Proteomes" id="UP000223291">
    <property type="component" value="Unassembled WGS sequence"/>
</dbReference>
<dbReference type="EMBL" id="JAAGTY010000015">
    <property type="protein sequence ID" value="NDW42176.1"/>
    <property type="molecule type" value="Genomic_DNA"/>
</dbReference>
<accession>A0A0J8THG1</accession>
<evidence type="ECO:0000313" key="8">
    <source>
        <dbReference type="Proteomes" id="UP000268239"/>
    </source>
</evidence>
<reference evidence="4" key="5">
    <citation type="submission" date="2021-03" db="EMBL/GenBank/DDBJ databases">
        <title>Complete genome sequencing of Acinetobacter baumannii.</title>
        <authorList>
            <person name="Yadav B."/>
            <person name="Makwana N."/>
            <person name="Kharat A.S."/>
            <person name="Veeraraghavan B."/>
            <person name="Vijayakumar S."/>
            <person name="Priya M."/>
        </authorList>
    </citation>
    <scope>NUCLEOTIDE SEQUENCE</scope>
    <source>
        <strain evidence="4">KSK6</strain>
        <plasmid evidence="4">p1KSK6</plasmid>
    </source>
</reference>